<keyword evidence="6" id="KW-0662">Pyridine nucleotide biosynthesis</keyword>
<evidence type="ECO:0000256" key="9">
    <source>
        <dbReference type="ARBA" id="ARBA00033102"/>
    </source>
</evidence>
<name>A0A1G9YPN5_9BACI</name>
<comment type="pathway">
    <text evidence="2">Cofactor biosynthesis; NAD(+) biosynthesis; nicotinate D-ribonucleotide from quinolinate: step 1/1.</text>
</comment>
<feature type="domain" description="Quinolinate phosphoribosyl transferase N-terminal" evidence="14">
    <location>
        <begin position="22"/>
        <end position="107"/>
    </location>
</feature>
<dbReference type="EC" id="2.4.2.19" evidence="5"/>
<keyword evidence="8 12" id="KW-0808">Transferase</keyword>
<dbReference type="InterPro" id="IPR002638">
    <property type="entry name" value="Quinolinate_PRibosylTrfase_C"/>
</dbReference>
<dbReference type="UniPathway" id="UPA00253">
    <property type="reaction ID" value="UER00331"/>
</dbReference>
<evidence type="ECO:0000259" key="14">
    <source>
        <dbReference type="Pfam" id="PF02749"/>
    </source>
</evidence>
<dbReference type="InterPro" id="IPR013785">
    <property type="entry name" value="Aldolase_TIM"/>
</dbReference>
<dbReference type="CDD" id="cd01572">
    <property type="entry name" value="QPRTase"/>
    <property type="match status" value="1"/>
</dbReference>
<protein>
    <recommendedName>
        <fullName evidence="11">Probable nicotinate-nucleotide pyrophosphorylase [carboxylating]</fullName>
        <ecNumber evidence="5">2.4.2.19</ecNumber>
    </recommendedName>
    <alternativeName>
        <fullName evidence="9">Quinolinate phosphoribosyltransferase [decarboxylating]</fullName>
    </alternativeName>
</protein>
<evidence type="ECO:0000313" key="16">
    <source>
        <dbReference type="Proteomes" id="UP000182347"/>
    </source>
</evidence>
<evidence type="ECO:0000256" key="3">
    <source>
        <dbReference type="ARBA" id="ARBA00009400"/>
    </source>
</evidence>
<dbReference type="AlphaFoldDB" id="A0A1G9YPN5"/>
<reference evidence="16" key="1">
    <citation type="submission" date="2016-10" db="EMBL/GenBank/DDBJ databases">
        <authorList>
            <person name="Varghese N."/>
            <person name="Submissions S."/>
        </authorList>
    </citation>
    <scope>NUCLEOTIDE SEQUENCE [LARGE SCALE GENOMIC DNA]</scope>
    <source>
        <strain evidence="16">CGMCC 1.6199</strain>
    </source>
</reference>
<dbReference type="Gene3D" id="3.90.1170.20">
    <property type="entry name" value="Quinolinate phosphoribosyl transferase, N-terminal domain"/>
    <property type="match status" value="1"/>
</dbReference>
<evidence type="ECO:0000256" key="7">
    <source>
        <dbReference type="ARBA" id="ARBA00022676"/>
    </source>
</evidence>
<dbReference type="SUPFAM" id="SSF54675">
    <property type="entry name" value="Nicotinate/Quinolinate PRTase N-terminal domain-like"/>
    <property type="match status" value="1"/>
</dbReference>
<dbReference type="PANTHER" id="PTHR32179">
    <property type="entry name" value="NICOTINATE-NUCLEOTIDE PYROPHOSPHORYLASE [CARBOXYLATING]"/>
    <property type="match status" value="1"/>
</dbReference>
<evidence type="ECO:0000256" key="6">
    <source>
        <dbReference type="ARBA" id="ARBA00022642"/>
    </source>
</evidence>
<dbReference type="GO" id="GO:0009435">
    <property type="term" value="P:NAD+ biosynthetic process"/>
    <property type="evidence" value="ECO:0007669"/>
    <property type="project" value="UniProtKB-UniPathway"/>
</dbReference>
<sequence length="303" mass="33105">MNNLKLQELLRQFYLEDIGDQDLTSTAIFPIHQTGTGTFIAKQRGILAGLSIIAEAYRLFDPSIRVKLLKRDGQSVLPGEKIAEVEGPVRHLLTGERVILNLLQRMSGIATKTRQSVDALGSRHTKICDTRKTTPGLRMLEKYAVSCGGGKNHRFGLYDGIMIKDNHIAFCGSITKAVQAARSHSGHMVKLEVETENEEQVIEAVEAGVDVIMFDNRSPEEVAAFVQYVPKGIVTEASGGITEDRLAAYRDTGVDYISLGYLTHSIHALDISMIVKNQSIGGSIDENDGCTSAHPKASVARNI</sequence>
<evidence type="ECO:0000256" key="10">
    <source>
        <dbReference type="ARBA" id="ARBA00047445"/>
    </source>
</evidence>
<keyword evidence="7 12" id="KW-0328">Glycosyltransferase</keyword>
<evidence type="ECO:0000256" key="11">
    <source>
        <dbReference type="ARBA" id="ARBA00069173"/>
    </source>
</evidence>
<dbReference type="OrthoDB" id="9782546at2"/>
<dbReference type="PIRSF" id="PIRSF006250">
    <property type="entry name" value="NadC_ModD"/>
    <property type="match status" value="1"/>
</dbReference>
<feature type="domain" description="Quinolinate phosphoribosyl transferase C-terminal" evidence="13">
    <location>
        <begin position="109"/>
        <end position="273"/>
    </location>
</feature>
<organism evidence="15 16">
    <name type="scientific">Sediminibacillus halophilus</name>
    <dbReference type="NCBI Taxonomy" id="482461"/>
    <lineage>
        <taxon>Bacteria</taxon>
        <taxon>Bacillati</taxon>
        <taxon>Bacillota</taxon>
        <taxon>Bacilli</taxon>
        <taxon>Bacillales</taxon>
        <taxon>Bacillaceae</taxon>
        <taxon>Sediminibacillus</taxon>
    </lineage>
</organism>
<dbReference type="GO" id="GO:0034213">
    <property type="term" value="P:quinolinate catabolic process"/>
    <property type="evidence" value="ECO:0007669"/>
    <property type="project" value="TreeGrafter"/>
</dbReference>
<keyword evidence="16" id="KW-1185">Reference proteome</keyword>
<dbReference type="SUPFAM" id="SSF51690">
    <property type="entry name" value="Nicotinate/Quinolinate PRTase C-terminal domain-like"/>
    <property type="match status" value="1"/>
</dbReference>
<evidence type="ECO:0000256" key="5">
    <source>
        <dbReference type="ARBA" id="ARBA00011944"/>
    </source>
</evidence>
<dbReference type="GO" id="GO:0005737">
    <property type="term" value="C:cytoplasm"/>
    <property type="evidence" value="ECO:0007669"/>
    <property type="project" value="TreeGrafter"/>
</dbReference>
<dbReference type="InterPro" id="IPR037128">
    <property type="entry name" value="Quinolinate_PRibosylTase_N_sf"/>
</dbReference>
<comment type="similarity">
    <text evidence="3 12">Belongs to the NadC/ModD family.</text>
</comment>
<dbReference type="Pfam" id="PF02749">
    <property type="entry name" value="QRPTase_N"/>
    <property type="match status" value="1"/>
</dbReference>
<dbReference type="InterPro" id="IPR022412">
    <property type="entry name" value="Quinolinate_PRibosylTrfase_N"/>
</dbReference>
<evidence type="ECO:0000256" key="2">
    <source>
        <dbReference type="ARBA" id="ARBA00004893"/>
    </source>
</evidence>
<comment type="function">
    <text evidence="1">Involved in the catabolism of quinolinic acid (QA).</text>
</comment>
<dbReference type="FunFam" id="3.90.1170.20:FF:000001">
    <property type="entry name" value="Nicotinate-nucleotide diphosphorylase (Carboxylating)"/>
    <property type="match status" value="1"/>
</dbReference>
<dbReference type="InterPro" id="IPR036068">
    <property type="entry name" value="Nicotinate_pribotase-like_C"/>
</dbReference>
<dbReference type="InterPro" id="IPR027277">
    <property type="entry name" value="NadC/ModD"/>
</dbReference>
<dbReference type="Pfam" id="PF01729">
    <property type="entry name" value="QRPTase_C"/>
    <property type="match status" value="1"/>
</dbReference>
<proteinExistence type="inferred from homology"/>
<evidence type="ECO:0000256" key="8">
    <source>
        <dbReference type="ARBA" id="ARBA00022679"/>
    </source>
</evidence>
<evidence type="ECO:0000313" key="15">
    <source>
        <dbReference type="EMBL" id="SDN11044.1"/>
    </source>
</evidence>
<comment type="subunit">
    <text evidence="4">Hexamer formed by 3 homodimers.</text>
</comment>
<dbReference type="FunFam" id="3.20.20.70:FF:000030">
    <property type="entry name" value="Nicotinate-nucleotide pyrophosphorylase, carboxylating"/>
    <property type="match status" value="1"/>
</dbReference>
<dbReference type="GO" id="GO:0004514">
    <property type="term" value="F:nicotinate-nucleotide diphosphorylase (carboxylating) activity"/>
    <property type="evidence" value="ECO:0007669"/>
    <property type="project" value="UniProtKB-EC"/>
</dbReference>
<evidence type="ECO:0000256" key="12">
    <source>
        <dbReference type="PIRNR" id="PIRNR006250"/>
    </source>
</evidence>
<evidence type="ECO:0000259" key="13">
    <source>
        <dbReference type="Pfam" id="PF01729"/>
    </source>
</evidence>
<dbReference type="STRING" id="482461.SAMN05216244_0036"/>
<dbReference type="Gene3D" id="3.20.20.70">
    <property type="entry name" value="Aldolase class I"/>
    <property type="match status" value="1"/>
</dbReference>
<evidence type="ECO:0000256" key="4">
    <source>
        <dbReference type="ARBA" id="ARBA00011218"/>
    </source>
</evidence>
<dbReference type="NCBIfam" id="TIGR00078">
    <property type="entry name" value="nadC"/>
    <property type="match status" value="1"/>
</dbReference>
<dbReference type="Proteomes" id="UP000182347">
    <property type="component" value="Unassembled WGS sequence"/>
</dbReference>
<dbReference type="EMBL" id="FNHF01000010">
    <property type="protein sequence ID" value="SDN11044.1"/>
    <property type="molecule type" value="Genomic_DNA"/>
</dbReference>
<accession>A0A1G9YPN5</accession>
<evidence type="ECO:0000256" key="1">
    <source>
        <dbReference type="ARBA" id="ARBA00003237"/>
    </source>
</evidence>
<dbReference type="RefSeq" id="WP_083334963.1">
    <property type="nucleotide sequence ID" value="NZ_FNHF01000010.1"/>
</dbReference>
<gene>
    <name evidence="15" type="ORF">SAMN05216244_0036</name>
</gene>
<dbReference type="InterPro" id="IPR004393">
    <property type="entry name" value="NadC"/>
</dbReference>
<dbReference type="PANTHER" id="PTHR32179:SF3">
    <property type="entry name" value="NICOTINATE-NUCLEOTIDE PYROPHOSPHORYLASE [CARBOXYLATING]"/>
    <property type="match status" value="1"/>
</dbReference>
<comment type="catalytic activity">
    <reaction evidence="10">
        <text>nicotinate beta-D-ribonucleotide + CO2 + diphosphate = quinolinate + 5-phospho-alpha-D-ribose 1-diphosphate + 2 H(+)</text>
        <dbReference type="Rhea" id="RHEA:12733"/>
        <dbReference type="ChEBI" id="CHEBI:15378"/>
        <dbReference type="ChEBI" id="CHEBI:16526"/>
        <dbReference type="ChEBI" id="CHEBI:29959"/>
        <dbReference type="ChEBI" id="CHEBI:33019"/>
        <dbReference type="ChEBI" id="CHEBI:57502"/>
        <dbReference type="ChEBI" id="CHEBI:58017"/>
        <dbReference type="EC" id="2.4.2.19"/>
    </reaction>
</comment>